<dbReference type="InterPro" id="IPR053843">
    <property type="entry name" value="DnaD_N"/>
</dbReference>
<feature type="domain" description="DnaD N-terminal" evidence="3">
    <location>
        <begin position="16"/>
        <end position="104"/>
    </location>
</feature>
<name>A0A422M513_LACPA</name>
<dbReference type="NCBIfam" id="TIGR01446">
    <property type="entry name" value="DnaD_dom"/>
    <property type="match status" value="1"/>
</dbReference>
<evidence type="ECO:0000313" key="4">
    <source>
        <dbReference type="EMBL" id="RND82574.1"/>
    </source>
</evidence>
<evidence type="ECO:0000313" key="5">
    <source>
        <dbReference type="Proteomes" id="UP000284716"/>
    </source>
</evidence>
<evidence type="ECO:0000259" key="2">
    <source>
        <dbReference type="Pfam" id="PF07261"/>
    </source>
</evidence>
<dbReference type="PANTHER" id="PTHR37293:SF6">
    <property type="entry name" value="DNA REPLICATION PROTEIN DNAD"/>
    <property type="match status" value="1"/>
</dbReference>
<dbReference type="PANTHER" id="PTHR37293">
    <property type="entry name" value="PHAGE REPLICATION PROTEIN-RELATED"/>
    <property type="match status" value="1"/>
</dbReference>
<dbReference type="InterPro" id="IPR006343">
    <property type="entry name" value="DnaB/C_C"/>
</dbReference>
<dbReference type="SUPFAM" id="SSF158499">
    <property type="entry name" value="DnaD domain-like"/>
    <property type="match status" value="1"/>
</dbReference>
<comment type="caution">
    <text evidence="4">The sequence shown here is derived from an EMBL/GenBank/DDBJ whole genome shotgun (WGS) entry which is preliminary data.</text>
</comment>
<evidence type="ECO:0000256" key="1">
    <source>
        <dbReference type="ARBA" id="ARBA00093462"/>
    </source>
</evidence>
<dbReference type="Gene3D" id="1.10.10.10">
    <property type="entry name" value="Winged helix-like DNA-binding domain superfamily/Winged helix DNA-binding domain"/>
    <property type="match status" value="1"/>
</dbReference>
<gene>
    <name evidence="4" type="ORF">FAM18157_00970</name>
</gene>
<dbReference type="InterPro" id="IPR036388">
    <property type="entry name" value="WH-like_DNA-bd_sf"/>
</dbReference>
<comment type="similarity">
    <text evidence="1">Belongs to the DnaB/DnaD family.</text>
</comment>
<dbReference type="InterPro" id="IPR053162">
    <property type="entry name" value="DnaD"/>
</dbReference>
<sequence>MTDFKTYLDAGQFSLSNLLFDHYATLGLTQTEFMTYLFIDQWQASHHQAPDLKVLAARMNVAPNAIYSAIETLIQKQAIALESVPDGHGRMRDHYDLSPILAKLPTSAGGTPTPATSQANVDAQTNVFNQIEIEFGRPLSPIEQETIRDWLTTDHYLPEVILLALREAVLNSAYSLKYMDRILLNWERRNLKTPQQVQADIRRHQEL</sequence>
<dbReference type="InterPro" id="IPR034829">
    <property type="entry name" value="DnaD-like_sf"/>
</dbReference>
<dbReference type="Pfam" id="PF21984">
    <property type="entry name" value="DnaD_N"/>
    <property type="match status" value="1"/>
</dbReference>
<feature type="domain" description="DnaB/C C-terminal" evidence="2">
    <location>
        <begin position="128"/>
        <end position="200"/>
    </location>
</feature>
<dbReference type="Gene3D" id="1.10.10.630">
    <property type="entry name" value="DnaD domain-like"/>
    <property type="match status" value="1"/>
</dbReference>
<dbReference type="AlphaFoldDB" id="A0A422M513"/>
<evidence type="ECO:0000259" key="3">
    <source>
        <dbReference type="Pfam" id="PF21984"/>
    </source>
</evidence>
<protein>
    <submittedName>
        <fullName evidence="4">DNA replication protein DnaD</fullName>
    </submittedName>
</protein>
<proteinExistence type="inferred from homology"/>
<dbReference type="Proteomes" id="UP000284716">
    <property type="component" value="Unassembled WGS sequence"/>
</dbReference>
<reference evidence="4 5" key="1">
    <citation type="journal article" date="2018" name="Front. Microbiol.">
        <title>Conversion of Methionine to Cysteine in Lactobacillus paracasei Depends on the Highly Mobile cysK-ctl-cysE Gene Cluster.</title>
        <authorList>
            <person name="Wuthrich D."/>
            <person name="Irmler S."/>
            <person name="Berthoud H."/>
            <person name="Guggenbuhl B."/>
            <person name="Eugster E."/>
            <person name="Bruggmann R."/>
        </authorList>
    </citation>
    <scope>NUCLEOTIDE SEQUENCE [LARGE SCALE GENOMIC DNA]</scope>
    <source>
        <strain evidence="4 5">FAM18157</strain>
    </source>
</reference>
<dbReference type="EMBL" id="LKFS01000041">
    <property type="protein sequence ID" value="RND82574.1"/>
    <property type="molecule type" value="Genomic_DNA"/>
</dbReference>
<dbReference type="Pfam" id="PF07261">
    <property type="entry name" value="DnaB_2"/>
    <property type="match status" value="1"/>
</dbReference>
<accession>A0A422M513</accession>
<dbReference type="RefSeq" id="WP_114657361.1">
    <property type="nucleotide sequence ID" value="NZ_LKFS01000041.1"/>
</dbReference>
<organism evidence="4 5">
    <name type="scientific">Lacticaseibacillus paracasei</name>
    <name type="common">Lactobacillus paracasei</name>
    <dbReference type="NCBI Taxonomy" id="1597"/>
    <lineage>
        <taxon>Bacteria</taxon>
        <taxon>Bacillati</taxon>
        <taxon>Bacillota</taxon>
        <taxon>Bacilli</taxon>
        <taxon>Lactobacillales</taxon>
        <taxon>Lactobacillaceae</taxon>
        <taxon>Lacticaseibacillus</taxon>
    </lineage>
</organism>